<dbReference type="Pfam" id="PF07730">
    <property type="entry name" value="HisKA_3"/>
    <property type="match status" value="1"/>
</dbReference>
<gene>
    <name evidence="7" type="ORF">DR950_23835</name>
</gene>
<keyword evidence="8" id="KW-1185">Reference proteome</keyword>
<evidence type="ECO:0000256" key="3">
    <source>
        <dbReference type="ARBA" id="ARBA00023012"/>
    </source>
</evidence>
<dbReference type="CDD" id="cd16917">
    <property type="entry name" value="HATPase_UhpB-NarQ-NarX-like"/>
    <property type="match status" value="1"/>
</dbReference>
<dbReference type="Proteomes" id="UP000263377">
    <property type="component" value="Unassembled WGS sequence"/>
</dbReference>
<evidence type="ECO:0000259" key="6">
    <source>
        <dbReference type="Pfam" id="PF07730"/>
    </source>
</evidence>
<name>A0A372ZX34_9ACTN</name>
<organism evidence="7 8">
    <name type="scientific">Kitasatospora xanthocidica</name>
    <dbReference type="NCBI Taxonomy" id="83382"/>
    <lineage>
        <taxon>Bacteria</taxon>
        <taxon>Bacillati</taxon>
        <taxon>Actinomycetota</taxon>
        <taxon>Actinomycetes</taxon>
        <taxon>Kitasatosporales</taxon>
        <taxon>Streptomycetaceae</taxon>
        <taxon>Kitasatospora</taxon>
    </lineage>
</organism>
<feature type="transmembrane region" description="Helical" evidence="5">
    <location>
        <begin position="116"/>
        <end position="134"/>
    </location>
</feature>
<feature type="domain" description="Signal transduction histidine kinase subgroup 3 dimerisation and phosphoacceptor" evidence="6">
    <location>
        <begin position="226"/>
        <end position="285"/>
    </location>
</feature>
<evidence type="ECO:0000256" key="4">
    <source>
        <dbReference type="SAM" id="MobiDB-lite"/>
    </source>
</evidence>
<dbReference type="InterPro" id="IPR050482">
    <property type="entry name" value="Sensor_HK_TwoCompSys"/>
</dbReference>
<dbReference type="PANTHER" id="PTHR24421">
    <property type="entry name" value="NITRATE/NITRITE SENSOR PROTEIN NARX-RELATED"/>
    <property type="match status" value="1"/>
</dbReference>
<dbReference type="GO" id="GO:0016020">
    <property type="term" value="C:membrane"/>
    <property type="evidence" value="ECO:0007669"/>
    <property type="project" value="InterPro"/>
</dbReference>
<evidence type="ECO:0000256" key="2">
    <source>
        <dbReference type="ARBA" id="ARBA00022777"/>
    </source>
</evidence>
<keyword evidence="1" id="KW-0808">Transferase</keyword>
<proteinExistence type="predicted"/>
<feature type="transmembrane region" description="Helical" evidence="5">
    <location>
        <begin position="86"/>
        <end position="104"/>
    </location>
</feature>
<protein>
    <recommendedName>
        <fullName evidence="6">Signal transduction histidine kinase subgroup 3 dimerisation and phosphoacceptor domain-containing protein</fullName>
    </recommendedName>
</protein>
<dbReference type="InterPro" id="IPR036890">
    <property type="entry name" value="HATPase_C_sf"/>
</dbReference>
<evidence type="ECO:0000256" key="5">
    <source>
        <dbReference type="SAM" id="Phobius"/>
    </source>
</evidence>
<dbReference type="Gene3D" id="3.30.565.10">
    <property type="entry name" value="Histidine kinase-like ATPase, C-terminal domain"/>
    <property type="match status" value="1"/>
</dbReference>
<feature type="region of interest" description="Disordered" evidence="4">
    <location>
        <begin position="367"/>
        <end position="403"/>
    </location>
</feature>
<evidence type="ECO:0000256" key="1">
    <source>
        <dbReference type="ARBA" id="ARBA00022679"/>
    </source>
</evidence>
<dbReference type="PANTHER" id="PTHR24421:SF63">
    <property type="entry name" value="SENSOR HISTIDINE KINASE DESK"/>
    <property type="match status" value="1"/>
</dbReference>
<keyword evidence="5" id="KW-0472">Membrane</keyword>
<dbReference type="GO" id="GO:0046983">
    <property type="term" value="F:protein dimerization activity"/>
    <property type="evidence" value="ECO:0007669"/>
    <property type="project" value="InterPro"/>
</dbReference>
<sequence>MLAVRCTGARRVRSGLRTSRAACRVVYRELPLGHSADRTGGDRLRPKRPGGSADPLTRLTRGIVVMTAVGFCAASAVATVRNHDGLAYQLPAVALLLVLLGFQIGHAGPWRLARRWWPWSLVAHGVLTYLPFLLLDGTWVGIPGSFAGSVLLTVAAPRSWALAAALVVAQYPLCAALGGNAGQCVNASVSIVVGGIVVYGVARLADLIAELRAARTELAELAVDRERLRFARDLHDLLGSSLSVAALKCQLVERLAVEHPERARAELAEVLALVRQAMADTRRLSSGDVRMSLAREARSAVATLRAAGIEVEADLDCEGLRPELDAVLATVLREAVTNLLRHSTARRCGIRAGRDDLGTVRLVVSNDGVPDETGDVQGELGEGPDEPGGVAREPGGGRGIGNLTERLRSVGGRLTAERDGAGWFRLAAVVEAAPARSAARAA</sequence>
<feature type="transmembrane region" description="Helical" evidence="5">
    <location>
        <begin position="181"/>
        <end position="202"/>
    </location>
</feature>
<feature type="transmembrane region" description="Helical" evidence="5">
    <location>
        <begin position="62"/>
        <end position="80"/>
    </location>
</feature>
<feature type="transmembrane region" description="Helical" evidence="5">
    <location>
        <begin position="146"/>
        <end position="169"/>
    </location>
</feature>
<keyword evidence="3" id="KW-0902">Two-component regulatory system</keyword>
<dbReference type="GO" id="GO:0000155">
    <property type="term" value="F:phosphorelay sensor kinase activity"/>
    <property type="evidence" value="ECO:0007669"/>
    <property type="project" value="InterPro"/>
</dbReference>
<keyword evidence="2" id="KW-0418">Kinase</keyword>
<evidence type="ECO:0000313" key="7">
    <source>
        <dbReference type="EMBL" id="RGD60413.1"/>
    </source>
</evidence>
<dbReference type="InterPro" id="IPR011712">
    <property type="entry name" value="Sig_transdc_His_kin_sub3_dim/P"/>
</dbReference>
<dbReference type="Gene3D" id="1.20.5.1930">
    <property type="match status" value="1"/>
</dbReference>
<comment type="caution">
    <text evidence="7">The sequence shown here is derived from an EMBL/GenBank/DDBJ whole genome shotgun (WGS) entry which is preliminary data.</text>
</comment>
<accession>A0A372ZX34</accession>
<keyword evidence="5" id="KW-1133">Transmembrane helix</keyword>
<dbReference type="EMBL" id="QVIG01000001">
    <property type="protein sequence ID" value="RGD60413.1"/>
    <property type="molecule type" value="Genomic_DNA"/>
</dbReference>
<evidence type="ECO:0000313" key="8">
    <source>
        <dbReference type="Proteomes" id="UP000263377"/>
    </source>
</evidence>
<reference evidence="7 8" key="1">
    <citation type="submission" date="2018-08" db="EMBL/GenBank/DDBJ databases">
        <title>Diversity &amp; Physiological Properties of Lignin-Decomposing Actinobacteria from Soil.</title>
        <authorList>
            <person name="Roh S.G."/>
            <person name="Kim S.B."/>
        </authorList>
    </citation>
    <scope>NUCLEOTIDE SEQUENCE [LARGE SCALE GENOMIC DNA]</scope>
    <source>
        <strain evidence="7 8">MMS17-GH009</strain>
    </source>
</reference>
<dbReference type="AlphaFoldDB" id="A0A372ZX34"/>
<keyword evidence="5" id="KW-0812">Transmembrane</keyword>